<evidence type="ECO:0000313" key="3">
    <source>
        <dbReference type="Proteomes" id="UP000257055"/>
    </source>
</evidence>
<dbReference type="AlphaFoldDB" id="A0A3D8TKY1"/>
<proteinExistence type="predicted"/>
<evidence type="ECO:0000313" key="2">
    <source>
        <dbReference type="EMBL" id="RDW99484.1"/>
    </source>
</evidence>
<comment type="caution">
    <text evidence="2">The sequence shown here is derived from an EMBL/GenBank/DDBJ whole genome shotgun (WGS) entry which is preliminary data.</text>
</comment>
<dbReference type="Proteomes" id="UP000257055">
    <property type="component" value="Unassembled WGS sequence"/>
</dbReference>
<organism evidence="2 3">
    <name type="scientific">Listeria kieliensis</name>
    <dbReference type="NCBI Taxonomy" id="1621700"/>
    <lineage>
        <taxon>Bacteria</taxon>
        <taxon>Bacillati</taxon>
        <taxon>Bacillota</taxon>
        <taxon>Bacilli</taxon>
        <taxon>Bacillales</taxon>
        <taxon>Listeriaceae</taxon>
        <taxon>Listeria</taxon>
    </lineage>
</organism>
<name>A0A3D8TKY1_9LIST</name>
<dbReference type="RefSeq" id="WP_115753873.1">
    <property type="nucleotide sequence ID" value="NZ_LARY01000003.1"/>
</dbReference>
<gene>
    <name evidence="2" type="ORF">UR08_11690</name>
</gene>
<sequence length="105" mass="13135">MKTEEELRTEYRRQRQELEEQAEDIYRFQKKGEEIAQQTYEAILYQIRQREEDCTDILEMARREIEQLETNYQVDLQEKKREVRQKTEHLEEQFHKGLQQVERNK</sequence>
<reference evidence="3" key="1">
    <citation type="submission" date="2015-04" db="EMBL/GenBank/DDBJ databases">
        <authorList>
            <person name="Schardt J."/>
            <person name="Mueller-Herbst S."/>
            <person name="Scherer S."/>
            <person name="Huptas C."/>
        </authorList>
    </citation>
    <scope>NUCLEOTIDE SEQUENCE [LARGE SCALE GENOMIC DNA]</scope>
    <source>
        <strain evidence="3">Kiel-L1</strain>
    </source>
</reference>
<evidence type="ECO:0000256" key="1">
    <source>
        <dbReference type="SAM" id="MobiDB-lite"/>
    </source>
</evidence>
<dbReference type="EMBL" id="LARY01000003">
    <property type="protein sequence ID" value="RDW99484.1"/>
    <property type="molecule type" value="Genomic_DNA"/>
</dbReference>
<accession>A0A3D8TKY1</accession>
<keyword evidence="3" id="KW-1185">Reference proteome</keyword>
<feature type="region of interest" description="Disordered" evidence="1">
    <location>
        <begin position="86"/>
        <end position="105"/>
    </location>
</feature>
<feature type="compositionally biased region" description="Basic and acidic residues" evidence="1">
    <location>
        <begin position="86"/>
        <end position="95"/>
    </location>
</feature>
<protein>
    <submittedName>
        <fullName evidence="2">Uncharacterized protein</fullName>
    </submittedName>
</protein>